<dbReference type="Proteomes" id="UP000808349">
    <property type="component" value="Unassembled WGS sequence"/>
</dbReference>
<evidence type="ECO:0000313" key="2">
    <source>
        <dbReference type="Proteomes" id="UP000808349"/>
    </source>
</evidence>
<name>A0A9D7SB35_9BACT</name>
<reference evidence="1 2" key="1">
    <citation type="submission" date="2020-10" db="EMBL/GenBank/DDBJ databases">
        <title>Connecting structure to function with the recovery of over 1000 high-quality activated sludge metagenome-assembled genomes encoding full-length rRNA genes using long-read sequencing.</title>
        <authorList>
            <person name="Singleton C.M."/>
            <person name="Petriglieri F."/>
            <person name="Kristensen J.M."/>
            <person name="Kirkegaard R.H."/>
            <person name="Michaelsen T.Y."/>
            <person name="Andersen M.H."/>
            <person name="Karst S.M."/>
            <person name="Dueholm M.S."/>
            <person name="Nielsen P.H."/>
            <person name="Albertsen M."/>
        </authorList>
    </citation>
    <scope>NUCLEOTIDE SEQUENCE [LARGE SCALE GENOMIC DNA]</scope>
    <source>
        <strain evidence="1">Ribe_18-Q3-R11-54_BAT3C.373</strain>
    </source>
</reference>
<proteinExistence type="predicted"/>
<gene>
    <name evidence="1" type="ORF">IPO85_11895</name>
</gene>
<evidence type="ECO:0000313" key="1">
    <source>
        <dbReference type="EMBL" id="MBK9718191.1"/>
    </source>
</evidence>
<dbReference type="AlphaFoldDB" id="A0A9D7SB35"/>
<dbReference type="EMBL" id="JADKFW010000008">
    <property type="protein sequence ID" value="MBK9718191.1"/>
    <property type="molecule type" value="Genomic_DNA"/>
</dbReference>
<comment type="caution">
    <text evidence="1">The sequence shown here is derived from an EMBL/GenBank/DDBJ whole genome shotgun (WGS) entry which is preliminary data.</text>
</comment>
<accession>A0A9D7SB35</accession>
<organism evidence="1 2">
    <name type="scientific">Candidatus Defluviibacterium haderslevense</name>
    <dbReference type="NCBI Taxonomy" id="2981993"/>
    <lineage>
        <taxon>Bacteria</taxon>
        <taxon>Pseudomonadati</taxon>
        <taxon>Bacteroidota</taxon>
        <taxon>Saprospiria</taxon>
        <taxon>Saprospirales</taxon>
        <taxon>Saprospiraceae</taxon>
        <taxon>Candidatus Defluviibacterium</taxon>
    </lineage>
</organism>
<protein>
    <submittedName>
        <fullName evidence="1">Uncharacterized protein</fullName>
    </submittedName>
</protein>
<sequence length="84" mass="9618">MYSFKCLDTASVHLWSTRNTIGTQWIWCFVNGIITDKDIKSFDKKGGNDVRSNNLDAASVLLWSLRNTIGTKWIWCYVNGIITD</sequence>